<proteinExistence type="predicted"/>
<organism evidence="1 2">
    <name type="scientific">Ceutorhynchus assimilis</name>
    <name type="common">cabbage seed weevil</name>
    <dbReference type="NCBI Taxonomy" id="467358"/>
    <lineage>
        <taxon>Eukaryota</taxon>
        <taxon>Metazoa</taxon>
        <taxon>Ecdysozoa</taxon>
        <taxon>Arthropoda</taxon>
        <taxon>Hexapoda</taxon>
        <taxon>Insecta</taxon>
        <taxon>Pterygota</taxon>
        <taxon>Neoptera</taxon>
        <taxon>Endopterygota</taxon>
        <taxon>Coleoptera</taxon>
        <taxon>Polyphaga</taxon>
        <taxon>Cucujiformia</taxon>
        <taxon>Curculionidae</taxon>
        <taxon>Ceutorhynchinae</taxon>
        <taxon>Ceutorhynchus</taxon>
    </lineage>
</organism>
<dbReference type="EMBL" id="OU892285">
    <property type="protein sequence ID" value="CAG9773277.1"/>
    <property type="molecule type" value="Genomic_DNA"/>
</dbReference>
<evidence type="ECO:0000313" key="1">
    <source>
        <dbReference type="EMBL" id="CAG9773277.1"/>
    </source>
</evidence>
<sequence length="101" mass="11565">MSRREVDELPFRLVDMNVDNLYTELDDFYDTAEAEPIPSDAESEVDIFDVEEEMPPDNGNDMPISDSEDEVDIPLFELKARLTNNLPHNAPLLNPIYNPPK</sequence>
<accession>A0A9N9N314</accession>
<dbReference type="AlphaFoldDB" id="A0A9N9N314"/>
<dbReference type="OrthoDB" id="6811488at2759"/>
<keyword evidence="2" id="KW-1185">Reference proteome</keyword>
<protein>
    <submittedName>
        <fullName evidence="1">Uncharacterized protein</fullName>
    </submittedName>
</protein>
<name>A0A9N9N314_9CUCU</name>
<dbReference type="Proteomes" id="UP001152799">
    <property type="component" value="Chromosome 9"/>
</dbReference>
<evidence type="ECO:0000313" key="2">
    <source>
        <dbReference type="Proteomes" id="UP001152799"/>
    </source>
</evidence>
<gene>
    <name evidence="1" type="ORF">CEUTPL_LOCUS13674</name>
</gene>
<reference evidence="1" key="1">
    <citation type="submission" date="2022-01" db="EMBL/GenBank/DDBJ databases">
        <authorList>
            <person name="King R."/>
        </authorList>
    </citation>
    <scope>NUCLEOTIDE SEQUENCE</scope>
</reference>